<dbReference type="InParanoid" id="A0A0G4FXU8"/>
<gene>
    <name evidence="1" type="ORF">Vbra_21803</name>
</gene>
<dbReference type="Proteomes" id="UP000041254">
    <property type="component" value="Unassembled WGS sequence"/>
</dbReference>
<accession>A0A0G4FXU8</accession>
<sequence>MPEFKRRLLPALTHPLVRQVVRLRPQPPPPIERVPDEPSPVTLSKRFDGLLNKLIIPPKGTEGTAEWQCYAGRRLYARQCHSGRWEGSPCTVSQVMGMRTSLCTLAEAESHSPSFFRRRHTDPELQARLQKIPAPPPLPPRRVPSSVLKKEEGRLVVREPTAGRGTPANCIHPPLPFQSGLHSEVPLRYIPARADGYTPMSAVHRDMNIHAAIDVYVKRQAKARANAVAEQLALQQEYALMREVAAELDVKRLAGETRRAILRERAGWTRCFCCS</sequence>
<evidence type="ECO:0000313" key="2">
    <source>
        <dbReference type="Proteomes" id="UP000041254"/>
    </source>
</evidence>
<keyword evidence="2" id="KW-1185">Reference proteome</keyword>
<dbReference type="VEuPathDB" id="CryptoDB:Vbra_21803"/>
<dbReference type="EMBL" id="CDMY01000522">
    <property type="protein sequence ID" value="CEM20248.1"/>
    <property type="molecule type" value="Genomic_DNA"/>
</dbReference>
<dbReference type="AlphaFoldDB" id="A0A0G4FXU8"/>
<proteinExistence type="predicted"/>
<evidence type="ECO:0000313" key="1">
    <source>
        <dbReference type="EMBL" id="CEM20248.1"/>
    </source>
</evidence>
<reference evidence="1 2" key="1">
    <citation type="submission" date="2014-11" db="EMBL/GenBank/DDBJ databases">
        <authorList>
            <person name="Zhu J."/>
            <person name="Qi W."/>
            <person name="Song R."/>
        </authorList>
    </citation>
    <scope>NUCLEOTIDE SEQUENCE [LARGE SCALE GENOMIC DNA]</scope>
</reference>
<protein>
    <submittedName>
        <fullName evidence="1">Uncharacterized protein</fullName>
    </submittedName>
</protein>
<organism evidence="1 2">
    <name type="scientific">Vitrella brassicaformis (strain CCMP3155)</name>
    <dbReference type="NCBI Taxonomy" id="1169540"/>
    <lineage>
        <taxon>Eukaryota</taxon>
        <taxon>Sar</taxon>
        <taxon>Alveolata</taxon>
        <taxon>Colpodellida</taxon>
        <taxon>Vitrellaceae</taxon>
        <taxon>Vitrella</taxon>
    </lineage>
</organism>
<name>A0A0G4FXU8_VITBC</name>